<dbReference type="AlphaFoldDB" id="A0A7W7LS73"/>
<keyword evidence="1" id="KW-0812">Transmembrane</keyword>
<keyword evidence="1" id="KW-0472">Membrane</keyword>
<name>A0A7W7LS73_9ACTN</name>
<keyword evidence="1" id="KW-1133">Transmembrane helix</keyword>
<feature type="transmembrane region" description="Helical" evidence="1">
    <location>
        <begin position="151"/>
        <end position="175"/>
    </location>
</feature>
<feature type="transmembrane region" description="Helical" evidence="1">
    <location>
        <begin position="105"/>
        <end position="131"/>
    </location>
</feature>
<dbReference type="EMBL" id="JACHJH010000007">
    <property type="protein sequence ID" value="MBB4895450.1"/>
    <property type="molecule type" value="Genomic_DNA"/>
</dbReference>
<feature type="transmembrane region" description="Helical" evidence="1">
    <location>
        <begin position="73"/>
        <end position="93"/>
    </location>
</feature>
<feature type="transmembrane region" description="Helical" evidence="1">
    <location>
        <begin position="311"/>
        <end position="335"/>
    </location>
</feature>
<accession>A0A7W7LS73</accession>
<gene>
    <name evidence="2" type="ORF">FHS39_004528</name>
</gene>
<dbReference type="Proteomes" id="UP000556084">
    <property type="component" value="Unassembled WGS sequence"/>
</dbReference>
<comment type="caution">
    <text evidence="2">The sequence shown here is derived from an EMBL/GenBank/DDBJ whole genome shotgun (WGS) entry which is preliminary data.</text>
</comment>
<keyword evidence="3" id="KW-1185">Reference proteome</keyword>
<feature type="transmembrane region" description="Helical" evidence="1">
    <location>
        <begin position="34"/>
        <end position="53"/>
    </location>
</feature>
<proteinExistence type="predicted"/>
<sequence>MTKELNSHPMKPSAGPDADFVTEQAPPISRLRVIACYGTIAATFPYLALKLAWAAGSHIGVKGDAMENPTMVGANLATLGMDAAAATLALALIRPWGRRIPAWLLVFPLWVATGFIGPILIGAPLSGLVAAMTGTAGGEPRHDPADDIAGWVFGIVYTGFILQGIGLAIGFFLYARSRWAPAFRLQLWDLPTGPTFAVQKITITGVAAFSLLPAGIHLYWAAGGTRLRPDLDQTWQVRLVMEDVFALLPLTGTVAMLILAGSRDARPARTTLAAAWLGTGALFSWGFWWMVCASLKVPLSEGKDMRGLGLVGGMMTLAGAVLASGLAQTVATALAKRAQTSRTEMATAESS</sequence>
<feature type="transmembrane region" description="Helical" evidence="1">
    <location>
        <begin position="240"/>
        <end position="260"/>
    </location>
</feature>
<organism evidence="2 3">
    <name type="scientific">Streptomyces olivoverticillatus</name>
    <dbReference type="NCBI Taxonomy" id="66427"/>
    <lineage>
        <taxon>Bacteria</taxon>
        <taxon>Bacillati</taxon>
        <taxon>Actinomycetota</taxon>
        <taxon>Actinomycetes</taxon>
        <taxon>Kitasatosporales</taxon>
        <taxon>Streptomycetaceae</taxon>
        <taxon>Streptomyces</taxon>
    </lineage>
</organism>
<dbReference type="RefSeq" id="WP_184351232.1">
    <property type="nucleotide sequence ID" value="NZ_JACHJH010000007.1"/>
</dbReference>
<feature type="transmembrane region" description="Helical" evidence="1">
    <location>
        <begin position="196"/>
        <end position="220"/>
    </location>
</feature>
<evidence type="ECO:0000313" key="3">
    <source>
        <dbReference type="Proteomes" id="UP000556084"/>
    </source>
</evidence>
<reference evidence="2 3" key="1">
    <citation type="submission" date="2020-08" db="EMBL/GenBank/DDBJ databases">
        <title>Genomic Encyclopedia of Type Strains, Phase III (KMG-III): the genomes of soil and plant-associated and newly described type strains.</title>
        <authorList>
            <person name="Whitman W."/>
        </authorList>
    </citation>
    <scope>NUCLEOTIDE SEQUENCE [LARGE SCALE GENOMIC DNA]</scope>
    <source>
        <strain evidence="2 3">CECT 3266</strain>
    </source>
</reference>
<evidence type="ECO:0000313" key="2">
    <source>
        <dbReference type="EMBL" id="MBB4895450.1"/>
    </source>
</evidence>
<protein>
    <submittedName>
        <fullName evidence="2">Uncharacterized protein</fullName>
    </submittedName>
</protein>
<evidence type="ECO:0000256" key="1">
    <source>
        <dbReference type="SAM" id="Phobius"/>
    </source>
</evidence>
<feature type="transmembrane region" description="Helical" evidence="1">
    <location>
        <begin position="272"/>
        <end position="291"/>
    </location>
</feature>